<dbReference type="InterPro" id="IPR006076">
    <property type="entry name" value="FAD-dep_OxRdtase"/>
</dbReference>
<keyword evidence="4" id="KW-1185">Reference proteome</keyword>
<comment type="caution">
    <text evidence="3">The sequence shown here is derived from an EMBL/GenBank/DDBJ whole genome shotgun (WGS) entry which is preliminary data.</text>
</comment>
<evidence type="ECO:0000256" key="1">
    <source>
        <dbReference type="ARBA" id="ARBA00023002"/>
    </source>
</evidence>
<dbReference type="EMBL" id="JAAIKB010000012">
    <property type="protein sequence ID" value="NGM23036.1"/>
    <property type="molecule type" value="Genomic_DNA"/>
</dbReference>
<evidence type="ECO:0000313" key="4">
    <source>
        <dbReference type="Proteomes" id="UP000475385"/>
    </source>
</evidence>
<dbReference type="Gene3D" id="3.30.9.10">
    <property type="entry name" value="D-Amino Acid Oxidase, subunit A, domain 2"/>
    <property type="match status" value="1"/>
</dbReference>
<dbReference type="GO" id="GO:0005737">
    <property type="term" value="C:cytoplasm"/>
    <property type="evidence" value="ECO:0007669"/>
    <property type="project" value="TreeGrafter"/>
</dbReference>
<dbReference type="AlphaFoldDB" id="A0A6M1LRJ9"/>
<dbReference type="PANTHER" id="PTHR13847">
    <property type="entry name" value="SARCOSINE DEHYDROGENASE-RELATED"/>
    <property type="match status" value="1"/>
</dbReference>
<feature type="domain" description="FAD dependent oxidoreductase" evidence="2">
    <location>
        <begin position="6"/>
        <end position="358"/>
    </location>
</feature>
<reference evidence="3 4" key="1">
    <citation type="submission" date="2020-02" db="EMBL/GenBank/DDBJ databases">
        <authorList>
            <person name="Kim H.M."/>
            <person name="Jeon C.O."/>
        </authorList>
    </citation>
    <scope>NUCLEOTIDE SEQUENCE [LARGE SCALE GENOMIC DNA]</scope>
    <source>
        <strain evidence="3 4">PeD5</strain>
    </source>
</reference>
<dbReference type="GO" id="GO:0016491">
    <property type="term" value="F:oxidoreductase activity"/>
    <property type="evidence" value="ECO:0007669"/>
    <property type="project" value="UniProtKB-KW"/>
</dbReference>
<evidence type="ECO:0000259" key="2">
    <source>
        <dbReference type="Pfam" id="PF01266"/>
    </source>
</evidence>
<accession>A0A6M1LRJ9</accession>
<proteinExistence type="predicted"/>
<sequence length="383" mass="40651">MIQQADVAIIGGGIVGLCLARNLAIAGQDVLLLDEGRHGGANANAGSLHVQMQSRFLRMYPDLVPNLEASLPLYPAAARRWGTLAEELGADVELRQSGGLMVCEDATSYDFLARKCAREEELGLRVEMLDRAAVRRIAPYLGDAVVGAELCHDEGKLNPLLANQALSRDLRARGVPHRLKTWVERIERDGAALRLTLSDGGVVRAGRVVLAAGAGTGRLAAQIGGHVPTVAEPLHMNITESAAPLVKHLVQHAERMITLKQLASGQVVIGGGWPARFAGPDQAPTVRMDSLVQNLTLAQHIVPSVRELRLLRTWAGVNTTTDGQCVLGPLAAEPRVHIAVPGDAGYTLGPLVADMAAAILLGRDPGFPVARFTPDRFSRGASG</sequence>
<name>A0A6M1LRJ9_9PROT</name>
<gene>
    <name evidence="3" type="ORF">G3576_23695</name>
</gene>
<organism evidence="3 4">
    <name type="scientific">Falsiroseomonas algicola</name>
    <dbReference type="NCBI Taxonomy" id="2716930"/>
    <lineage>
        <taxon>Bacteria</taxon>
        <taxon>Pseudomonadati</taxon>
        <taxon>Pseudomonadota</taxon>
        <taxon>Alphaproteobacteria</taxon>
        <taxon>Acetobacterales</taxon>
        <taxon>Roseomonadaceae</taxon>
        <taxon>Falsiroseomonas</taxon>
    </lineage>
</organism>
<protein>
    <submittedName>
        <fullName evidence="3">FAD-binding oxidoreductase</fullName>
    </submittedName>
</protein>
<dbReference type="InterPro" id="IPR036188">
    <property type="entry name" value="FAD/NAD-bd_sf"/>
</dbReference>
<dbReference type="Proteomes" id="UP000475385">
    <property type="component" value="Unassembled WGS sequence"/>
</dbReference>
<dbReference type="Gene3D" id="3.50.50.60">
    <property type="entry name" value="FAD/NAD(P)-binding domain"/>
    <property type="match status" value="1"/>
</dbReference>
<dbReference type="PANTHER" id="PTHR13847:SF287">
    <property type="entry name" value="FAD-DEPENDENT OXIDOREDUCTASE DOMAIN-CONTAINING PROTEIN 1"/>
    <property type="match status" value="1"/>
</dbReference>
<dbReference type="Pfam" id="PF01266">
    <property type="entry name" value="DAO"/>
    <property type="match status" value="1"/>
</dbReference>
<keyword evidence="1" id="KW-0560">Oxidoreductase</keyword>
<dbReference type="RefSeq" id="WP_164696951.1">
    <property type="nucleotide sequence ID" value="NZ_JAAIKB010000012.1"/>
</dbReference>
<dbReference type="SUPFAM" id="SSF51905">
    <property type="entry name" value="FAD/NAD(P)-binding domain"/>
    <property type="match status" value="1"/>
</dbReference>
<reference evidence="3 4" key="2">
    <citation type="submission" date="2020-03" db="EMBL/GenBank/DDBJ databases">
        <title>Roseomonas stagni sp. nov., isolated from pond water in Japan.</title>
        <authorList>
            <person name="Furuhata K."/>
            <person name="Miyamoto H."/>
            <person name="Goto K."/>
        </authorList>
    </citation>
    <scope>NUCLEOTIDE SEQUENCE [LARGE SCALE GENOMIC DNA]</scope>
    <source>
        <strain evidence="3 4">PeD5</strain>
    </source>
</reference>
<evidence type="ECO:0000313" key="3">
    <source>
        <dbReference type="EMBL" id="NGM23036.1"/>
    </source>
</evidence>